<evidence type="ECO:0000256" key="4">
    <source>
        <dbReference type="ARBA" id="ARBA00022741"/>
    </source>
</evidence>
<name>A0A8A0RSY2_9FIRM</name>
<dbReference type="InterPro" id="IPR039421">
    <property type="entry name" value="Type_1_exporter"/>
</dbReference>
<feature type="domain" description="ABC transmembrane type-1" evidence="10">
    <location>
        <begin position="37"/>
        <end position="416"/>
    </location>
</feature>
<dbReference type="CDD" id="cd18544">
    <property type="entry name" value="ABC_6TM_TmrA_like"/>
    <property type="match status" value="1"/>
</dbReference>
<evidence type="ECO:0000256" key="1">
    <source>
        <dbReference type="ARBA" id="ARBA00004651"/>
    </source>
</evidence>
<evidence type="ECO:0000313" key="12">
    <source>
        <dbReference type="Proteomes" id="UP000662904"/>
    </source>
</evidence>
<dbReference type="KEGG" id="kme:H0A61_02844"/>
<reference evidence="11" key="1">
    <citation type="submission" date="2020-07" db="EMBL/GenBank/DDBJ databases">
        <title>Koleobacter methoxysyntrophicus gen. nov., sp. nov., a novel anaerobic bacterium isolated from deep subsurface oil field and proposal of Koleobacterales ord. nov. in the phylum Firmicutes.</title>
        <authorList>
            <person name="Sakamoto S."/>
            <person name="Tamaki H."/>
        </authorList>
    </citation>
    <scope>NUCLEOTIDE SEQUENCE</scope>
    <source>
        <strain evidence="11">NRmbB1</strain>
    </source>
</reference>
<dbReference type="GO" id="GO:0016887">
    <property type="term" value="F:ATP hydrolysis activity"/>
    <property type="evidence" value="ECO:0007669"/>
    <property type="project" value="InterPro"/>
</dbReference>
<dbReference type="PROSITE" id="PS50893">
    <property type="entry name" value="ABC_TRANSPORTER_2"/>
    <property type="match status" value="1"/>
</dbReference>
<evidence type="ECO:0000256" key="6">
    <source>
        <dbReference type="ARBA" id="ARBA00022989"/>
    </source>
</evidence>
<dbReference type="PANTHER" id="PTHR43394:SF1">
    <property type="entry name" value="ATP-BINDING CASSETTE SUB-FAMILY B MEMBER 10, MITOCHONDRIAL"/>
    <property type="match status" value="1"/>
</dbReference>
<dbReference type="GO" id="GO:0005524">
    <property type="term" value="F:ATP binding"/>
    <property type="evidence" value="ECO:0007669"/>
    <property type="project" value="UniProtKB-KW"/>
</dbReference>
<gene>
    <name evidence="11" type="primary">yheH</name>
    <name evidence="11" type="ORF">H0A61_02844</name>
</gene>
<keyword evidence="12" id="KW-1185">Reference proteome</keyword>
<keyword evidence="4" id="KW-0547">Nucleotide-binding</keyword>
<dbReference type="InterPro" id="IPR003593">
    <property type="entry name" value="AAA+_ATPase"/>
</dbReference>
<keyword evidence="2" id="KW-0813">Transport</keyword>
<dbReference type="RefSeq" id="WP_206707747.1">
    <property type="nucleotide sequence ID" value="NZ_CP059066.1"/>
</dbReference>
<dbReference type="SMART" id="SM00382">
    <property type="entry name" value="AAA"/>
    <property type="match status" value="1"/>
</dbReference>
<dbReference type="EMBL" id="CP059066">
    <property type="protein sequence ID" value="QSQ10437.1"/>
    <property type="molecule type" value="Genomic_DNA"/>
</dbReference>
<dbReference type="EC" id="3.6.3.-" evidence="11"/>
<comment type="subcellular location">
    <subcellularLocation>
        <location evidence="1">Cell membrane</location>
        <topology evidence="1">Multi-pass membrane protein</topology>
    </subcellularLocation>
</comment>
<dbReference type="SUPFAM" id="SSF52540">
    <property type="entry name" value="P-loop containing nucleoside triphosphate hydrolases"/>
    <property type="match status" value="1"/>
</dbReference>
<dbReference type="Pfam" id="PF00664">
    <property type="entry name" value="ABC_membrane"/>
    <property type="match status" value="1"/>
</dbReference>
<accession>A0A8A0RSY2</accession>
<feature type="transmembrane region" description="Helical" evidence="8">
    <location>
        <begin position="170"/>
        <end position="194"/>
    </location>
</feature>
<keyword evidence="11" id="KW-0378">Hydrolase</keyword>
<keyword evidence="6 8" id="KW-1133">Transmembrane helix</keyword>
<dbReference type="InterPro" id="IPR036640">
    <property type="entry name" value="ABC1_TM_sf"/>
</dbReference>
<evidence type="ECO:0000256" key="7">
    <source>
        <dbReference type="ARBA" id="ARBA00023136"/>
    </source>
</evidence>
<dbReference type="InterPro" id="IPR027417">
    <property type="entry name" value="P-loop_NTPase"/>
</dbReference>
<dbReference type="PROSITE" id="PS00211">
    <property type="entry name" value="ABC_TRANSPORTER_1"/>
    <property type="match status" value="1"/>
</dbReference>
<dbReference type="Gene3D" id="1.20.1560.10">
    <property type="entry name" value="ABC transporter type 1, transmembrane domain"/>
    <property type="match status" value="1"/>
</dbReference>
<evidence type="ECO:0000259" key="10">
    <source>
        <dbReference type="PROSITE" id="PS50929"/>
    </source>
</evidence>
<feature type="transmembrane region" description="Helical" evidence="8">
    <location>
        <begin position="244"/>
        <end position="266"/>
    </location>
</feature>
<dbReference type="InterPro" id="IPR017871">
    <property type="entry name" value="ABC_transporter-like_CS"/>
</dbReference>
<dbReference type="PROSITE" id="PS50929">
    <property type="entry name" value="ABC_TM1F"/>
    <property type="match status" value="1"/>
</dbReference>
<feature type="domain" description="ABC transporter" evidence="9">
    <location>
        <begin position="450"/>
        <end position="684"/>
    </location>
</feature>
<feature type="transmembrane region" description="Helical" evidence="8">
    <location>
        <begin position="273"/>
        <end position="291"/>
    </location>
</feature>
<dbReference type="InterPro" id="IPR003439">
    <property type="entry name" value="ABC_transporter-like_ATP-bd"/>
</dbReference>
<dbReference type="SUPFAM" id="SSF90123">
    <property type="entry name" value="ABC transporter transmembrane region"/>
    <property type="match status" value="1"/>
</dbReference>
<proteinExistence type="predicted"/>
<keyword evidence="7 8" id="KW-0472">Membrane</keyword>
<feature type="transmembrane region" description="Helical" evidence="8">
    <location>
        <begin position="32"/>
        <end position="52"/>
    </location>
</feature>
<keyword evidence="3 8" id="KW-0812">Transmembrane</keyword>
<organism evidence="11 12">
    <name type="scientific">Koleobacter methoxysyntrophicus</name>
    <dbReference type="NCBI Taxonomy" id="2751313"/>
    <lineage>
        <taxon>Bacteria</taxon>
        <taxon>Bacillati</taxon>
        <taxon>Bacillota</taxon>
        <taxon>Clostridia</taxon>
        <taxon>Koleobacterales</taxon>
        <taxon>Koleobacteraceae</taxon>
        <taxon>Koleobacter</taxon>
    </lineage>
</organism>
<dbReference type="InterPro" id="IPR011527">
    <property type="entry name" value="ABC1_TM_dom"/>
</dbReference>
<dbReference type="CDD" id="cd03254">
    <property type="entry name" value="ABCC_Glucan_exporter_like"/>
    <property type="match status" value="1"/>
</dbReference>
<sequence>MPHFHSHHDEGDIGKAYDSRLMKRLLSYARPFWGWMVIAIFLLLAITGTELVRPYLVKMAIDNYITAYDRPLIAVKDKIIPGREVIKFRGLELIRENYTDHQLPGERYQLIQEKGDYILIHGVIDRKGDYTVIKSGDNYTFISPEGIKFPGTKVTREELKELRKGDIKGLINTGIIYFGIISLGFFLGYLQIFILQYTGQKIIHNLRAEVFTHLQRLSLSFFDKNPVGRLVTRVTNDIETLNEMYTSVLVNLFKDIFLLSGIIIVMLRMNTRLALISFSVIPFIFISTFYFRKLAREAYRLVRVKLAKINAFLSENISGITIVQVFNREAEKNMEFERINREHLEANKKHLLVYAVFRPVIEFLQSLALALIIWYGGGKLLSGELTFGIVYAFITYINQFFHPINELTEKYNILQSAMASSERIFLLLDQKEDIKNPTNPKPLTNIKGEIEFKHVWFAYNEGEWVLKDVSFRINPGETVAIVGATGAGKTSIINLINRFYDVQKGEILIDGINIKDVKKEDLRKYIGIVLQDVFLFTGDIKSNIRLRNPKITDEEVVRAAEYVNAHKFIESLPKKYDEDVKERGATLSSGQRQLLAFARALAFNPAILVLDEATSNIDTETEILIQEALSRLIKGRTTIIIAHRLSTIQKADKIIVLHKGRIREMGTHQELLAKHGIYYNLYRLQYKEDFNGK</sequence>
<evidence type="ECO:0000256" key="3">
    <source>
        <dbReference type="ARBA" id="ARBA00022692"/>
    </source>
</evidence>
<dbReference type="Proteomes" id="UP000662904">
    <property type="component" value="Chromosome"/>
</dbReference>
<evidence type="ECO:0000313" key="11">
    <source>
        <dbReference type="EMBL" id="QSQ10437.1"/>
    </source>
</evidence>
<dbReference type="Gene3D" id="3.40.50.300">
    <property type="entry name" value="P-loop containing nucleotide triphosphate hydrolases"/>
    <property type="match status" value="1"/>
</dbReference>
<evidence type="ECO:0000256" key="2">
    <source>
        <dbReference type="ARBA" id="ARBA00022448"/>
    </source>
</evidence>
<evidence type="ECO:0000256" key="8">
    <source>
        <dbReference type="SAM" id="Phobius"/>
    </source>
</evidence>
<evidence type="ECO:0000256" key="5">
    <source>
        <dbReference type="ARBA" id="ARBA00022840"/>
    </source>
</evidence>
<dbReference type="GO" id="GO:0015421">
    <property type="term" value="F:ABC-type oligopeptide transporter activity"/>
    <property type="evidence" value="ECO:0007669"/>
    <property type="project" value="TreeGrafter"/>
</dbReference>
<protein>
    <submittedName>
        <fullName evidence="11">Putative multidrug resistance ABC transporter ATP-binding/permease protein YheH</fullName>
        <ecNumber evidence="11">3.6.3.-</ecNumber>
    </submittedName>
</protein>
<dbReference type="GO" id="GO:0005886">
    <property type="term" value="C:plasma membrane"/>
    <property type="evidence" value="ECO:0007669"/>
    <property type="project" value="UniProtKB-SubCell"/>
</dbReference>
<evidence type="ECO:0000259" key="9">
    <source>
        <dbReference type="PROSITE" id="PS50893"/>
    </source>
</evidence>
<dbReference type="FunFam" id="3.40.50.300:FF:000287">
    <property type="entry name" value="Multidrug ABC transporter ATP-binding protein"/>
    <property type="match status" value="1"/>
</dbReference>
<dbReference type="AlphaFoldDB" id="A0A8A0RSY2"/>
<keyword evidence="5 11" id="KW-0067">ATP-binding</keyword>
<dbReference type="PANTHER" id="PTHR43394">
    <property type="entry name" value="ATP-DEPENDENT PERMEASE MDL1, MITOCHONDRIAL"/>
    <property type="match status" value="1"/>
</dbReference>
<dbReference type="Pfam" id="PF00005">
    <property type="entry name" value="ABC_tran"/>
    <property type="match status" value="1"/>
</dbReference>